<comment type="pathway">
    <text evidence="1">Phospholipid metabolism; phosphatidylethanolamine biosynthesis; phosphatidylethanolamine from ethanolamine: step 1/3.</text>
</comment>
<organism evidence="4 5">
    <name type="scientific">Fusarium zealandicum</name>
    <dbReference type="NCBI Taxonomy" id="1053134"/>
    <lineage>
        <taxon>Eukaryota</taxon>
        <taxon>Fungi</taxon>
        <taxon>Dikarya</taxon>
        <taxon>Ascomycota</taxon>
        <taxon>Pezizomycotina</taxon>
        <taxon>Sordariomycetes</taxon>
        <taxon>Hypocreomycetidae</taxon>
        <taxon>Hypocreales</taxon>
        <taxon>Nectriaceae</taxon>
        <taxon>Fusarium</taxon>
        <taxon>Fusarium staphyleae species complex</taxon>
    </lineage>
</organism>
<dbReference type="SUPFAM" id="SSF56112">
    <property type="entry name" value="Protein kinase-like (PK-like)"/>
    <property type="match status" value="1"/>
</dbReference>
<sequence>MDVPSVNQVFDTSDAPTSSLRLASFLFPRHELGSGDLEAKALTQGTTNGLFKVSRRAAAESDDEDAVLVKVYGDGTEITIDREKELRVHKLLSDNDLSSSPLVRFANGHAYQFMPGTACSVDDMSQPSVWRCVARELARWHATLPVVDSRDPQESFDYKPSIWSTAKKWLDAIPDEPKRSTANKEVLCEQLQYATQKLLFNNGAPDPLVLGHGDLLSGNILVHKSDSNGEAASVRFIDYEHATYCPQAFELANHFAEWAGFECDYTLLPTRSTRRDFIREYLQTHSEITRDRAAAAAPDVTDAAVDHLMGQVDAFRGFPGFYWGLCALIQAETSTGTIEFDYGGYAEKRLDEYRAWRSVDDGNIKANEELPLREKRWALP</sequence>
<dbReference type="EC" id="2.7.1.82" evidence="3"/>
<protein>
    <recommendedName>
        <fullName evidence="3">ethanolamine kinase</fullName>
        <ecNumber evidence="3">2.7.1.82</ecNumber>
    </recommendedName>
</protein>
<dbReference type="PANTHER" id="PTHR22603">
    <property type="entry name" value="CHOLINE/ETHANOALAMINE KINASE"/>
    <property type="match status" value="1"/>
</dbReference>
<dbReference type="GO" id="GO:0006646">
    <property type="term" value="P:phosphatidylethanolamine biosynthetic process"/>
    <property type="evidence" value="ECO:0007669"/>
    <property type="project" value="TreeGrafter"/>
</dbReference>
<gene>
    <name evidence="4" type="ORF">FZEAL_4441</name>
</gene>
<proteinExistence type="inferred from homology"/>
<keyword evidence="5" id="KW-1185">Reference proteome</keyword>
<comment type="similarity">
    <text evidence="2">Belongs to the choline/ethanolamine kinase family.</text>
</comment>
<dbReference type="PANTHER" id="PTHR22603:SF66">
    <property type="entry name" value="ETHANOLAMINE KINASE"/>
    <property type="match status" value="1"/>
</dbReference>
<dbReference type="Gene3D" id="3.30.200.20">
    <property type="entry name" value="Phosphorylase Kinase, domain 1"/>
    <property type="match status" value="1"/>
</dbReference>
<evidence type="ECO:0000256" key="1">
    <source>
        <dbReference type="ARBA" id="ARBA00037883"/>
    </source>
</evidence>
<dbReference type="Pfam" id="PF01633">
    <property type="entry name" value="Choline_kinase"/>
    <property type="match status" value="1"/>
</dbReference>
<dbReference type="CDD" id="cd05157">
    <property type="entry name" value="ETNK_euk"/>
    <property type="match status" value="1"/>
</dbReference>
<dbReference type="GO" id="GO:0004305">
    <property type="term" value="F:ethanolamine kinase activity"/>
    <property type="evidence" value="ECO:0007669"/>
    <property type="project" value="UniProtKB-EC"/>
</dbReference>
<dbReference type="EMBL" id="JABEYC010000306">
    <property type="protein sequence ID" value="KAF4979335.1"/>
    <property type="molecule type" value="Genomic_DNA"/>
</dbReference>
<dbReference type="Gene3D" id="3.90.1200.10">
    <property type="match status" value="1"/>
</dbReference>
<name>A0A8H4ULQ5_9HYPO</name>
<dbReference type="Proteomes" id="UP000635477">
    <property type="component" value="Unassembled WGS sequence"/>
</dbReference>
<reference evidence="4" key="1">
    <citation type="journal article" date="2020" name="BMC Genomics">
        <title>Correction to: Identification and distribution of gene clusters required for synthesis of sphingolipid metabolism inhibitors in diverse species of the filamentous fungus Fusarium.</title>
        <authorList>
            <person name="Kim H.S."/>
            <person name="Lohmar J.M."/>
            <person name="Busman M."/>
            <person name="Brown D.W."/>
            <person name="Naumann T.A."/>
            <person name="Divon H.H."/>
            <person name="Lysoe E."/>
            <person name="Uhlig S."/>
            <person name="Proctor R.H."/>
        </authorList>
    </citation>
    <scope>NUCLEOTIDE SEQUENCE</scope>
    <source>
        <strain evidence="4">NRRL 22465</strain>
    </source>
</reference>
<evidence type="ECO:0000313" key="4">
    <source>
        <dbReference type="EMBL" id="KAF4979335.1"/>
    </source>
</evidence>
<dbReference type="AlphaFoldDB" id="A0A8H4ULQ5"/>
<accession>A0A8H4ULQ5</accession>
<evidence type="ECO:0000256" key="2">
    <source>
        <dbReference type="ARBA" id="ARBA00038211"/>
    </source>
</evidence>
<comment type="caution">
    <text evidence="4">The sequence shown here is derived from an EMBL/GenBank/DDBJ whole genome shotgun (WGS) entry which is preliminary data.</text>
</comment>
<dbReference type="GO" id="GO:0005737">
    <property type="term" value="C:cytoplasm"/>
    <property type="evidence" value="ECO:0007669"/>
    <property type="project" value="TreeGrafter"/>
</dbReference>
<dbReference type="OrthoDB" id="10267235at2759"/>
<dbReference type="InterPro" id="IPR011009">
    <property type="entry name" value="Kinase-like_dom_sf"/>
</dbReference>
<reference evidence="4" key="2">
    <citation type="submission" date="2020-05" db="EMBL/GenBank/DDBJ databases">
        <authorList>
            <person name="Kim H.-S."/>
            <person name="Proctor R.H."/>
            <person name="Brown D.W."/>
        </authorList>
    </citation>
    <scope>NUCLEOTIDE SEQUENCE</scope>
    <source>
        <strain evidence="4">NRRL 22465</strain>
    </source>
</reference>
<evidence type="ECO:0000256" key="3">
    <source>
        <dbReference type="ARBA" id="ARBA00038874"/>
    </source>
</evidence>
<evidence type="ECO:0000313" key="5">
    <source>
        <dbReference type="Proteomes" id="UP000635477"/>
    </source>
</evidence>